<comment type="caution">
    <text evidence="16">The sequence shown here is derived from an EMBL/GenBank/DDBJ whole genome shotgun (WGS) entry which is preliminary data.</text>
</comment>
<dbReference type="Proteomes" id="UP000246145">
    <property type="component" value="Unassembled WGS sequence"/>
</dbReference>
<dbReference type="EMBL" id="QEKO01000002">
    <property type="protein sequence ID" value="PVY62445.1"/>
    <property type="molecule type" value="Genomic_DNA"/>
</dbReference>
<dbReference type="Pfam" id="PF11808">
    <property type="entry name" value="PhoR"/>
    <property type="match status" value="1"/>
</dbReference>
<dbReference type="InterPro" id="IPR036890">
    <property type="entry name" value="HATPase_C_sf"/>
</dbReference>
<dbReference type="RefSeq" id="WP_017524877.1">
    <property type="nucleotide sequence ID" value="NZ_JACCEX010000002.1"/>
</dbReference>
<dbReference type="GO" id="GO:0000155">
    <property type="term" value="F:phosphorelay sensor kinase activity"/>
    <property type="evidence" value="ECO:0007669"/>
    <property type="project" value="InterPro"/>
</dbReference>
<evidence type="ECO:0000313" key="17">
    <source>
        <dbReference type="Proteomes" id="UP000246145"/>
    </source>
</evidence>
<dbReference type="InterPro" id="IPR004358">
    <property type="entry name" value="Sig_transdc_His_kin-like_C"/>
</dbReference>
<dbReference type="InterPro" id="IPR035965">
    <property type="entry name" value="PAS-like_dom_sf"/>
</dbReference>
<dbReference type="SMART" id="SM00387">
    <property type="entry name" value="HATPase_c"/>
    <property type="match status" value="1"/>
</dbReference>
<evidence type="ECO:0000256" key="11">
    <source>
        <dbReference type="ARBA" id="ARBA00022840"/>
    </source>
</evidence>
<dbReference type="STRING" id="1231391.GCA_000308195_02526"/>
<protein>
    <recommendedName>
        <fullName evidence="3">histidine kinase</fullName>
        <ecNumber evidence="3">2.7.13.3</ecNumber>
    </recommendedName>
</protein>
<evidence type="ECO:0000256" key="4">
    <source>
        <dbReference type="ARBA" id="ARBA00022448"/>
    </source>
</evidence>
<dbReference type="InterPro" id="IPR021766">
    <property type="entry name" value="PhoR_N"/>
</dbReference>
<dbReference type="Pfam" id="PF02518">
    <property type="entry name" value="HATPase_c"/>
    <property type="match status" value="1"/>
</dbReference>
<dbReference type="InterPro" id="IPR003661">
    <property type="entry name" value="HisK_dim/P_dom"/>
</dbReference>
<organism evidence="16 17">
    <name type="scientific">Pusillimonas noertemannii</name>
    <dbReference type="NCBI Taxonomy" id="305977"/>
    <lineage>
        <taxon>Bacteria</taxon>
        <taxon>Pseudomonadati</taxon>
        <taxon>Pseudomonadota</taxon>
        <taxon>Betaproteobacteria</taxon>
        <taxon>Burkholderiales</taxon>
        <taxon>Alcaligenaceae</taxon>
        <taxon>Pusillimonas</taxon>
    </lineage>
</organism>
<dbReference type="SMART" id="SM00388">
    <property type="entry name" value="HisKA"/>
    <property type="match status" value="1"/>
</dbReference>
<evidence type="ECO:0000256" key="2">
    <source>
        <dbReference type="ARBA" id="ARBA00004429"/>
    </source>
</evidence>
<dbReference type="InterPro" id="IPR014310">
    <property type="entry name" value="Sig_transdc_His_kinase_PhoR"/>
</dbReference>
<dbReference type="InterPro" id="IPR005467">
    <property type="entry name" value="His_kinase_dom"/>
</dbReference>
<dbReference type="GO" id="GO:0016036">
    <property type="term" value="P:cellular response to phosphate starvation"/>
    <property type="evidence" value="ECO:0007669"/>
    <property type="project" value="TreeGrafter"/>
</dbReference>
<keyword evidence="17" id="KW-1185">Reference proteome</keyword>
<keyword evidence="11" id="KW-0067">ATP-binding</keyword>
<evidence type="ECO:0000256" key="12">
    <source>
        <dbReference type="ARBA" id="ARBA00022989"/>
    </source>
</evidence>
<keyword evidence="13" id="KW-0902">Two-component regulatory system</keyword>
<dbReference type="FunFam" id="3.30.565.10:FF:000006">
    <property type="entry name" value="Sensor histidine kinase WalK"/>
    <property type="match status" value="1"/>
</dbReference>
<evidence type="ECO:0000256" key="10">
    <source>
        <dbReference type="ARBA" id="ARBA00022777"/>
    </source>
</evidence>
<dbReference type="PRINTS" id="PR00344">
    <property type="entry name" value="BCTRLSENSOR"/>
</dbReference>
<dbReference type="GO" id="GO:0005886">
    <property type="term" value="C:plasma membrane"/>
    <property type="evidence" value="ECO:0007669"/>
    <property type="project" value="UniProtKB-SubCell"/>
</dbReference>
<keyword evidence="5" id="KW-1003">Cell membrane</keyword>
<evidence type="ECO:0000256" key="5">
    <source>
        <dbReference type="ARBA" id="ARBA00022475"/>
    </source>
</evidence>
<dbReference type="InterPro" id="IPR003594">
    <property type="entry name" value="HATPase_dom"/>
</dbReference>
<dbReference type="FunFam" id="1.10.287.130:FF:000001">
    <property type="entry name" value="Two-component sensor histidine kinase"/>
    <property type="match status" value="1"/>
</dbReference>
<name>A0A2U1CN52_9BURK</name>
<comment type="subcellular location">
    <subcellularLocation>
        <location evidence="2">Cell inner membrane</location>
        <topology evidence="2">Multi-pass membrane protein</topology>
    </subcellularLocation>
</comment>
<keyword evidence="8" id="KW-0812">Transmembrane</keyword>
<proteinExistence type="predicted"/>
<keyword evidence="14" id="KW-0472">Membrane</keyword>
<keyword evidence="4" id="KW-0813">Transport</keyword>
<dbReference type="AlphaFoldDB" id="A0A2U1CN52"/>
<dbReference type="OrthoDB" id="9813151at2"/>
<dbReference type="NCBIfam" id="TIGR02966">
    <property type="entry name" value="phoR_proteo"/>
    <property type="match status" value="1"/>
</dbReference>
<evidence type="ECO:0000256" key="9">
    <source>
        <dbReference type="ARBA" id="ARBA00022741"/>
    </source>
</evidence>
<keyword evidence="9" id="KW-0547">Nucleotide-binding</keyword>
<dbReference type="CDD" id="cd00082">
    <property type="entry name" value="HisKA"/>
    <property type="match status" value="1"/>
</dbReference>
<evidence type="ECO:0000256" key="3">
    <source>
        <dbReference type="ARBA" id="ARBA00012438"/>
    </source>
</evidence>
<evidence type="ECO:0000256" key="14">
    <source>
        <dbReference type="ARBA" id="ARBA00023136"/>
    </source>
</evidence>
<dbReference type="PANTHER" id="PTHR45453">
    <property type="entry name" value="PHOSPHATE REGULON SENSOR PROTEIN PHOR"/>
    <property type="match status" value="1"/>
</dbReference>
<gene>
    <name evidence="16" type="ORF">C7440_1939</name>
</gene>
<evidence type="ECO:0000313" key="16">
    <source>
        <dbReference type="EMBL" id="PVY62445.1"/>
    </source>
</evidence>
<keyword evidence="12" id="KW-1133">Transmembrane helix</keyword>
<keyword evidence="7" id="KW-0808">Transferase</keyword>
<reference evidence="16 17" key="1">
    <citation type="submission" date="2018-04" db="EMBL/GenBank/DDBJ databases">
        <title>Genomic Encyclopedia of Type Strains, Phase IV (KMG-IV): sequencing the most valuable type-strain genomes for metagenomic binning, comparative biology and taxonomic classification.</title>
        <authorList>
            <person name="Goeker M."/>
        </authorList>
    </citation>
    <scope>NUCLEOTIDE SEQUENCE [LARGE SCALE GENOMIC DNA]</scope>
    <source>
        <strain evidence="16 17">DSM 10065</strain>
    </source>
</reference>
<accession>A0A2U1CN52</accession>
<dbReference type="SUPFAM" id="SSF55874">
    <property type="entry name" value="ATPase domain of HSP90 chaperone/DNA topoisomerase II/histidine kinase"/>
    <property type="match status" value="1"/>
</dbReference>
<evidence type="ECO:0000256" key="8">
    <source>
        <dbReference type="ARBA" id="ARBA00022692"/>
    </source>
</evidence>
<dbReference type="PANTHER" id="PTHR45453:SF1">
    <property type="entry name" value="PHOSPHATE REGULON SENSOR PROTEIN PHOR"/>
    <property type="match status" value="1"/>
</dbReference>
<dbReference type="GO" id="GO:0004721">
    <property type="term" value="F:phosphoprotein phosphatase activity"/>
    <property type="evidence" value="ECO:0007669"/>
    <property type="project" value="InterPro"/>
</dbReference>
<dbReference type="InterPro" id="IPR036097">
    <property type="entry name" value="HisK_dim/P_sf"/>
</dbReference>
<sequence>MTKTLFTICLWALVAWLCGIWINPVTGWVILTVGLVAMILVSGVQLSQISRWVKNIDEPPPPSVGPWDEVLAPIYRKLRANRLEIDELNRNVESIMLAAGALPDGAITLDEEMAVTWCNPVASEHIGLDMSKDRGFSIFNILRAPEFATYARSEKWKDPVLLHISREGQERSLLVQLTRYGVKQFLIVTRDVTQLEKLETTRKDFVANVSHELRTPLTVLAGFLETVHDMPAPSISDEQREHYYLLMMEQARRMQAIVDDLLTLSTLESSPSGMGEPVRVGDLIETALQQARSLSKDQHVFVVNVNEDLYVAGIESELASGISNLLTNAVRYTPKDGTITVSWYLTEAGTACYSVQDTGIGIASQDIPRLTERFYRVDRGRSRATGGTGLGLAITKHVAMRHNAELNIRSRFGAGSIFSLEFPASRVVTPDDSVA</sequence>
<dbReference type="GO" id="GO:0005524">
    <property type="term" value="F:ATP binding"/>
    <property type="evidence" value="ECO:0007669"/>
    <property type="project" value="UniProtKB-KW"/>
</dbReference>
<evidence type="ECO:0000256" key="13">
    <source>
        <dbReference type="ARBA" id="ARBA00023012"/>
    </source>
</evidence>
<dbReference type="SUPFAM" id="SSF47384">
    <property type="entry name" value="Homodimeric domain of signal transducing histidine kinase"/>
    <property type="match status" value="1"/>
</dbReference>
<dbReference type="Pfam" id="PF00512">
    <property type="entry name" value="HisKA"/>
    <property type="match status" value="1"/>
</dbReference>
<keyword evidence="6" id="KW-0597">Phosphoprotein</keyword>
<evidence type="ECO:0000256" key="6">
    <source>
        <dbReference type="ARBA" id="ARBA00022553"/>
    </source>
</evidence>
<dbReference type="InterPro" id="IPR050351">
    <property type="entry name" value="BphY/WalK/GraS-like"/>
</dbReference>
<keyword evidence="10 16" id="KW-0418">Kinase</keyword>
<feature type="domain" description="Histidine kinase" evidence="15">
    <location>
        <begin position="208"/>
        <end position="426"/>
    </location>
</feature>
<dbReference type="SUPFAM" id="SSF55785">
    <property type="entry name" value="PYP-like sensor domain (PAS domain)"/>
    <property type="match status" value="1"/>
</dbReference>
<dbReference type="Gene3D" id="3.30.450.20">
    <property type="entry name" value="PAS domain"/>
    <property type="match status" value="1"/>
</dbReference>
<evidence type="ECO:0000256" key="7">
    <source>
        <dbReference type="ARBA" id="ARBA00022679"/>
    </source>
</evidence>
<dbReference type="Gene3D" id="1.10.287.130">
    <property type="match status" value="1"/>
</dbReference>
<dbReference type="Gene3D" id="3.30.565.10">
    <property type="entry name" value="Histidine kinase-like ATPase, C-terminal domain"/>
    <property type="match status" value="1"/>
</dbReference>
<evidence type="ECO:0000259" key="15">
    <source>
        <dbReference type="PROSITE" id="PS50109"/>
    </source>
</evidence>
<dbReference type="EC" id="2.7.13.3" evidence="3"/>
<dbReference type="PROSITE" id="PS50109">
    <property type="entry name" value="HIS_KIN"/>
    <property type="match status" value="1"/>
</dbReference>
<evidence type="ECO:0000256" key="1">
    <source>
        <dbReference type="ARBA" id="ARBA00000085"/>
    </source>
</evidence>
<comment type="catalytic activity">
    <reaction evidence="1">
        <text>ATP + protein L-histidine = ADP + protein N-phospho-L-histidine.</text>
        <dbReference type="EC" id="2.7.13.3"/>
    </reaction>
</comment>